<dbReference type="PANTHER" id="PTHR33639">
    <property type="entry name" value="THIOL-DISULFIDE OXIDOREDUCTASE DCC"/>
    <property type="match status" value="1"/>
</dbReference>
<dbReference type="AlphaFoldDB" id="A0A0E3UYL5"/>
<dbReference type="InterPro" id="IPR052927">
    <property type="entry name" value="DCC_oxidoreductase"/>
</dbReference>
<sequence length="142" mass="16012">MTSLPDIQQLQGRPVVFYDGTCGFCQGSVQVVLKHNKRQHLYFAALQSGVLEALVPKAQIPDPLPDSILFYENGKLYAESEAALRIAGHLDFPLSILSIFRIIPLSFRNFVYRLVAKNRYRIAGRTESCMLPSPEQRARFVA</sequence>
<name>A0A0E3UYL5_9BACT</name>
<protein>
    <recommendedName>
        <fullName evidence="3">Thiol-disulfide oxidoreductase</fullName>
    </recommendedName>
</protein>
<keyword evidence="2" id="KW-1185">Reference proteome</keyword>
<dbReference type="EMBL" id="CP009621">
    <property type="protein sequence ID" value="AKD05247.1"/>
    <property type="molecule type" value="Genomic_DNA"/>
</dbReference>
<proteinExistence type="predicted"/>
<dbReference type="PANTHER" id="PTHR33639:SF2">
    <property type="entry name" value="DUF393 DOMAIN-CONTAINING PROTEIN"/>
    <property type="match status" value="1"/>
</dbReference>
<dbReference type="Pfam" id="PF04134">
    <property type="entry name" value="DCC1-like"/>
    <property type="match status" value="1"/>
</dbReference>
<accession>A0A0E3UYL5</accession>
<dbReference type="RefSeq" id="WP_046313546.1">
    <property type="nucleotide sequence ID" value="NZ_CBCSCY010000022.1"/>
</dbReference>
<evidence type="ECO:0008006" key="3">
    <source>
        <dbReference type="Google" id="ProtNLM"/>
    </source>
</evidence>
<gene>
    <name evidence="1" type="ORF">PKOR_22005</name>
</gene>
<dbReference type="InterPro" id="IPR007263">
    <property type="entry name" value="DCC1-like"/>
</dbReference>
<dbReference type="PATRIC" id="fig|400092.3.peg.4835"/>
<evidence type="ECO:0000313" key="1">
    <source>
        <dbReference type="EMBL" id="AKD05247.1"/>
    </source>
</evidence>
<reference evidence="1 2" key="1">
    <citation type="journal article" date="2015" name="Sci. Rep.">
        <title>Unraveling adaptation of Pontibacter korlensis to radiation and infertility in desert through complete genome and comparative transcriptomic analysis.</title>
        <authorList>
            <person name="Dai J."/>
            <person name="Dai W."/>
            <person name="Qiu C."/>
            <person name="Yang Z."/>
            <person name="Zhang Y."/>
            <person name="Zhou M."/>
            <person name="Zhang L."/>
            <person name="Fang C."/>
            <person name="Gao Q."/>
            <person name="Yang Q."/>
            <person name="Li X."/>
            <person name="Wang Z."/>
            <person name="Wang Z."/>
            <person name="Jia Z."/>
            <person name="Chen X."/>
        </authorList>
    </citation>
    <scope>NUCLEOTIDE SEQUENCE [LARGE SCALE GENOMIC DNA]</scope>
    <source>
        <strain evidence="1 2">X14-1T</strain>
    </source>
</reference>
<dbReference type="OrthoDB" id="9785438at2"/>
<dbReference type="HOGENOM" id="CLU_092206_2_1_10"/>
<organism evidence="1 2">
    <name type="scientific">Pontibacter korlensis</name>
    <dbReference type="NCBI Taxonomy" id="400092"/>
    <lineage>
        <taxon>Bacteria</taxon>
        <taxon>Pseudomonadati</taxon>
        <taxon>Bacteroidota</taxon>
        <taxon>Cytophagia</taxon>
        <taxon>Cytophagales</taxon>
        <taxon>Hymenobacteraceae</taxon>
        <taxon>Pontibacter</taxon>
    </lineage>
</organism>
<dbReference type="KEGG" id="pko:PKOR_22005"/>
<dbReference type="GO" id="GO:0015035">
    <property type="term" value="F:protein-disulfide reductase activity"/>
    <property type="evidence" value="ECO:0007669"/>
    <property type="project" value="InterPro"/>
</dbReference>
<evidence type="ECO:0000313" key="2">
    <source>
        <dbReference type="Proteomes" id="UP000033109"/>
    </source>
</evidence>
<dbReference type="STRING" id="400092.PKOR_22005"/>
<dbReference type="Proteomes" id="UP000033109">
    <property type="component" value="Chromosome"/>
</dbReference>